<name>A0A0V0I4N6_SOLCH</name>
<dbReference type="EMBL" id="GEDG01010984">
    <property type="protein sequence ID" value="JAP27613.1"/>
    <property type="molecule type" value="Transcribed_RNA"/>
</dbReference>
<evidence type="ECO:0000313" key="2">
    <source>
        <dbReference type="EMBL" id="JAP27613.1"/>
    </source>
</evidence>
<keyword evidence="1" id="KW-0472">Membrane</keyword>
<feature type="transmembrane region" description="Helical" evidence="1">
    <location>
        <begin position="21"/>
        <end position="40"/>
    </location>
</feature>
<dbReference type="AlphaFoldDB" id="A0A0V0I4N6"/>
<accession>A0A0V0I4N6</accession>
<reference evidence="2" key="1">
    <citation type="submission" date="2015-12" db="EMBL/GenBank/DDBJ databases">
        <title>Gene expression during late stages of embryo sac development: a critical building block for successful pollen-pistil interactions.</title>
        <authorList>
            <person name="Liu Y."/>
            <person name="Joly V."/>
            <person name="Sabar M."/>
            <person name="Matton D.P."/>
        </authorList>
    </citation>
    <scope>NUCLEOTIDE SEQUENCE</scope>
</reference>
<organism evidence="2">
    <name type="scientific">Solanum chacoense</name>
    <name type="common">Chaco potato</name>
    <dbReference type="NCBI Taxonomy" id="4108"/>
    <lineage>
        <taxon>Eukaryota</taxon>
        <taxon>Viridiplantae</taxon>
        <taxon>Streptophyta</taxon>
        <taxon>Embryophyta</taxon>
        <taxon>Tracheophyta</taxon>
        <taxon>Spermatophyta</taxon>
        <taxon>Magnoliopsida</taxon>
        <taxon>eudicotyledons</taxon>
        <taxon>Gunneridae</taxon>
        <taxon>Pentapetalae</taxon>
        <taxon>asterids</taxon>
        <taxon>lamiids</taxon>
        <taxon>Solanales</taxon>
        <taxon>Solanaceae</taxon>
        <taxon>Solanoideae</taxon>
        <taxon>Solaneae</taxon>
        <taxon>Solanum</taxon>
    </lineage>
</organism>
<evidence type="ECO:0000256" key="1">
    <source>
        <dbReference type="SAM" id="Phobius"/>
    </source>
</evidence>
<keyword evidence="1" id="KW-0812">Transmembrane</keyword>
<sequence length="85" mass="10099">MHSSYFSSNRRNFMTAYHKQHHYCLACIVPISLLQFFFGFNKFLFPLHLQLPWTSCLDRLLESLLNSQLLFRTCNKSFSPSHIIN</sequence>
<keyword evidence="1" id="KW-1133">Transmembrane helix</keyword>
<protein>
    <submittedName>
        <fullName evidence="2">Putative ovule protein</fullName>
    </submittedName>
</protein>
<proteinExistence type="predicted"/>